<reference evidence="1 2" key="1">
    <citation type="journal article" date="2022" name="Hortic Res">
        <title>A haplotype resolved chromosomal level avocado genome allows analysis of novel avocado genes.</title>
        <authorList>
            <person name="Nath O."/>
            <person name="Fletcher S.J."/>
            <person name="Hayward A."/>
            <person name="Shaw L.M."/>
            <person name="Masouleh A.K."/>
            <person name="Furtado A."/>
            <person name="Henry R.J."/>
            <person name="Mitter N."/>
        </authorList>
    </citation>
    <scope>NUCLEOTIDE SEQUENCE [LARGE SCALE GENOMIC DNA]</scope>
    <source>
        <strain evidence="2">cv. Hass</strain>
    </source>
</reference>
<gene>
    <name evidence="1" type="ORF">MRB53_029843</name>
</gene>
<name>A0ACC2KK27_PERAE</name>
<proteinExistence type="predicted"/>
<dbReference type="EMBL" id="CM056817">
    <property type="protein sequence ID" value="KAJ8621314.1"/>
    <property type="molecule type" value="Genomic_DNA"/>
</dbReference>
<protein>
    <submittedName>
        <fullName evidence="1">Uncharacterized protein</fullName>
    </submittedName>
</protein>
<comment type="caution">
    <text evidence="1">The sequence shown here is derived from an EMBL/GenBank/DDBJ whole genome shotgun (WGS) entry which is preliminary data.</text>
</comment>
<keyword evidence="2" id="KW-1185">Reference proteome</keyword>
<sequence length="343" mass="38778">MASEEEQQLLTPTRRTTILRWPSIPKPSTPYASKCRTKRRKLPAVRLGGKRRKRGGFSLVGVFRRTRLRWLRLRYSSMIKRIKGLYSSIVKDLIEAGTTLEEVQRRIMFETYFTVPVIGIGAAGVPSHVVTQPFSRNQEDKNLSFFSACEEEDTQLCARDWIWSGLDRLPKAVHVQCLMLMGCLLCAGFSFASGALRNSNISHFLRFPDHLNESQIMGFSKEHQFLAELGLGPRSPGCYIGGVWRGSGPVVSSTNPANNQHIAEVVEASIEDYEDGLQACAEAAKIWMQLVSELDSNSDLYVIMLPRRRQVQDVIENDRMNRLQQVVENLAESVAAMQIQMQQ</sequence>
<organism evidence="1 2">
    <name type="scientific">Persea americana</name>
    <name type="common">Avocado</name>
    <dbReference type="NCBI Taxonomy" id="3435"/>
    <lineage>
        <taxon>Eukaryota</taxon>
        <taxon>Viridiplantae</taxon>
        <taxon>Streptophyta</taxon>
        <taxon>Embryophyta</taxon>
        <taxon>Tracheophyta</taxon>
        <taxon>Spermatophyta</taxon>
        <taxon>Magnoliopsida</taxon>
        <taxon>Magnoliidae</taxon>
        <taxon>Laurales</taxon>
        <taxon>Lauraceae</taxon>
        <taxon>Persea</taxon>
    </lineage>
</organism>
<accession>A0ACC2KK27</accession>
<evidence type="ECO:0000313" key="2">
    <source>
        <dbReference type="Proteomes" id="UP001234297"/>
    </source>
</evidence>
<dbReference type="Proteomes" id="UP001234297">
    <property type="component" value="Chromosome 9"/>
</dbReference>
<evidence type="ECO:0000313" key="1">
    <source>
        <dbReference type="EMBL" id="KAJ8621314.1"/>
    </source>
</evidence>